<evidence type="ECO:0000256" key="1">
    <source>
        <dbReference type="ARBA" id="ARBA00004141"/>
    </source>
</evidence>
<name>A0ABT9FC95_9GAMM</name>
<evidence type="ECO:0000256" key="3">
    <source>
        <dbReference type="ARBA" id="ARBA00022692"/>
    </source>
</evidence>
<feature type="transmembrane region" description="Helical" evidence="6">
    <location>
        <begin position="64"/>
        <end position="86"/>
    </location>
</feature>
<dbReference type="InterPro" id="IPR011014">
    <property type="entry name" value="MscS_channel_TM-2"/>
</dbReference>
<dbReference type="Gene3D" id="1.10.287.1260">
    <property type="match status" value="1"/>
</dbReference>
<proteinExistence type="inferred from homology"/>
<dbReference type="InterPro" id="IPR023408">
    <property type="entry name" value="MscS_beta-dom_sf"/>
</dbReference>
<evidence type="ECO:0000256" key="2">
    <source>
        <dbReference type="ARBA" id="ARBA00008017"/>
    </source>
</evidence>
<accession>A0ABT9FC95</accession>
<dbReference type="SUPFAM" id="SSF82861">
    <property type="entry name" value="Mechanosensitive channel protein MscS (YggB), transmembrane region"/>
    <property type="match status" value="1"/>
</dbReference>
<dbReference type="Proteomes" id="UP001177212">
    <property type="component" value="Unassembled WGS sequence"/>
</dbReference>
<evidence type="ECO:0000256" key="6">
    <source>
        <dbReference type="SAM" id="Phobius"/>
    </source>
</evidence>
<gene>
    <name evidence="8" type="ORF">Q8W34_06615</name>
</gene>
<evidence type="ECO:0000313" key="8">
    <source>
        <dbReference type="EMBL" id="MDP2564299.1"/>
    </source>
</evidence>
<dbReference type="PANTHER" id="PTHR30566">
    <property type="entry name" value="YNAI-RELATED MECHANOSENSITIVE ION CHANNEL"/>
    <property type="match status" value="1"/>
</dbReference>
<comment type="caution">
    <text evidence="8">The sequence shown here is derived from an EMBL/GenBank/DDBJ whole genome shotgun (WGS) entry which is preliminary data.</text>
</comment>
<dbReference type="SUPFAM" id="SSF50182">
    <property type="entry name" value="Sm-like ribonucleoproteins"/>
    <property type="match status" value="1"/>
</dbReference>
<comment type="similarity">
    <text evidence="2">Belongs to the MscS (TC 1.A.23) family.</text>
</comment>
<evidence type="ECO:0000259" key="7">
    <source>
        <dbReference type="Pfam" id="PF00924"/>
    </source>
</evidence>
<evidence type="ECO:0000256" key="4">
    <source>
        <dbReference type="ARBA" id="ARBA00022989"/>
    </source>
</evidence>
<feature type="transmembrane region" description="Helical" evidence="6">
    <location>
        <begin position="92"/>
        <end position="116"/>
    </location>
</feature>
<comment type="subcellular location">
    <subcellularLocation>
        <location evidence="1">Membrane</location>
        <topology evidence="1">Multi-pass membrane protein</topology>
    </subcellularLocation>
</comment>
<dbReference type="Pfam" id="PF00924">
    <property type="entry name" value="MS_channel_2nd"/>
    <property type="match status" value="1"/>
</dbReference>
<protein>
    <submittedName>
        <fullName evidence="8">Mechanosensitive ion channel</fullName>
    </submittedName>
</protein>
<evidence type="ECO:0000256" key="5">
    <source>
        <dbReference type="ARBA" id="ARBA00023136"/>
    </source>
</evidence>
<keyword evidence="9" id="KW-1185">Reference proteome</keyword>
<reference evidence="8" key="1">
    <citation type="submission" date="2023-07" db="EMBL/GenBank/DDBJ databases">
        <title>Genome content predicts the carbon catabolic preferences of heterotrophic bacteria.</title>
        <authorList>
            <person name="Gralka M."/>
        </authorList>
    </citation>
    <scope>NUCLEOTIDE SEQUENCE</scope>
    <source>
        <strain evidence="8">4G09</strain>
    </source>
</reference>
<dbReference type="InterPro" id="IPR010920">
    <property type="entry name" value="LSM_dom_sf"/>
</dbReference>
<dbReference type="InterPro" id="IPR006685">
    <property type="entry name" value="MscS_channel_2nd"/>
</dbReference>
<feature type="transmembrane region" description="Helical" evidence="6">
    <location>
        <begin position="20"/>
        <end position="43"/>
    </location>
</feature>
<organism evidence="8 9">
    <name type="scientific">Pseudoalteromonas marina</name>
    <dbReference type="NCBI Taxonomy" id="267375"/>
    <lineage>
        <taxon>Bacteria</taxon>
        <taxon>Pseudomonadati</taxon>
        <taxon>Pseudomonadota</taxon>
        <taxon>Gammaproteobacteria</taxon>
        <taxon>Alteromonadales</taxon>
        <taxon>Pseudoalteromonadaceae</taxon>
        <taxon>Pseudoalteromonas</taxon>
    </lineage>
</organism>
<dbReference type="Gene3D" id="2.30.30.60">
    <property type="match status" value="1"/>
</dbReference>
<sequence length="368" mass="40799">MFSNISTLFSQVLEHTSGTWVVLCGMFLVCSWVLNFLWLKFAYKLVSIQQLKGNEYIAVCFNSIRMPVTLIIFVIGIMLCFVVPISGLDEKMVAFVLNLSKTVVVFLILWTTLRVIVKVDSMNNQGGLNVENRTRLTTTLMLSRFFVYFLLVLSVGELLGYSLTGLLAFGSAGAIVVGLAAKTQIENALSFAVIRSNGKYVLGDSINITSLGVSGVVESMTLSSTFVRELDTTLVSVPNSLILTNTVKNTSSMKYRMVEVDFPVLFKKDDDVHLMIKTIKKMLHKDERVSSNQLLVNITEYNPLYGSMNLKVVCYLVATSYEQYFNGREAVVLSVSDFLCRMGIGLAVMPNAFHDVVSALNEGAQKVD</sequence>
<dbReference type="EMBL" id="JAUYVT010000004">
    <property type="protein sequence ID" value="MDP2564299.1"/>
    <property type="molecule type" value="Genomic_DNA"/>
</dbReference>
<dbReference type="PANTHER" id="PTHR30566:SF5">
    <property type="entry name" value="MECHANOSENSITIVE ION CHANNEL PROTEIN 1, MITOCHONDRIAL-RELATED"/>
    <property type="match status" value="1"/>
</dbReference>
<keyword evidence="5 6" id="KW-0472">Membrane</keyword>
<keyword evidence="4 6" id="KW-1133">Transmembrane helix</keyword>
<dbReference type="RefSeq" id="WP_305471580.1">
    <property type="nucleotide sequence ID" value="NZ_JAUYVT010000004.1"/>
</dbReference>
<evidence type="ECO:0000313" key="9">
    <source>
        <dbReference type="Proteomes" id="UP001177212"/>
    </source>
</evidence>
<feature type="domain" description="Mechanosensitive ion channel MscS" evidence="7">
    <location>
        <begin position="193"/>
        <end position="251"/>
    </location>
</feature>
<keyword evidence="3 6" id="KW-0812">Transmembrane</keyword>